<dbReference type="STRING" id="1448318.A0A319EGI8"/>
<evidence type="ECO:0000256" key="1">
    <source>
        <dbReference type="SAM" id="MobiDB-lite"/>
    </source>
</evidence>
<dbReference type="VEuPathDB" id="FungiDB:BO78DRAFT_438093"/>
<evidence type="ECO:0000313" key="3">
    <source>
        <dbReference type="Proteomes" id="UP000248423"/>
    </source>
</evidence>
<sequence length="685" mass="77761">MVDSTDAQIQVRALHSELEKKYKDHGPRIEEIWRTYEKPKRERMVSSVIDSGLALRHATDTTLGDEYKFVPEWNIRDLSDPNSDYLLHHLRHRATRPLIEQFYEGLYKGPGDEAFIKSSMHHNNLRHMYPKEFSFSVFGEKIPYAKSYTVVEPYSYDQIVRDLQIRFLERLNKIVDKMLDEDPTFAGSAASKKAEKAARKALSSLQLEFKPEKLSLEELVARAREQKSALLDYLHLCRSEPACLAHLVNVWFSSRPELVLDDKGRTMPRATEKYISIAMFEAVHDCVVGAVVWDFICQLLQGLINRPKDQAYRSTVLKEIANVFAFEYKRVQTLFKRCAQVNSGSGHFKRIPDVYDNGIARVTLKTKPDALTRLDPRIHYTLRLCQTDSTAVKAMDWIKKLDELQRYHPIDREAMAESEFDAFGDLAMTTSFIESLSASLPMPSSSQKKGDAYLDRLKDLFTAFDSLKTQVDLSSYAMPIEKLLQPGKAEGALKALDRFIVSKIRADIGSRYPDLNKRWISALQSQYGQQQAGQSTAGPAVPESSAPEGQSASRQKRPQTRPAHSAIFGILPIPAPGDHDTAVVSPTCTVKLSTYNVFWTLFSKSGAGESIAWTEFEAAMLDLGFSVVPRLGPLYTFCPPEEYPVQQAITLQRPQKSQIEGYRLLSIRMRLGRKYGWGEKTFEMA</sequence>
<proteinExistence type="predicted"/>
<dbReference type="OrthoDB" id="2922289at2759"/>
<keyword evidence="3" id="KW-1185">Reference proteome</keyword>
<feature type="region of interest" description="Disordered" evidence="1">
    <location>
        <begin position="531"/>
        <end position="559"/>
    </location>
</feature>
<reference evidence="2 3" key="1">
    <citation type="submission" date="2018-02" db="EMBL/GenBank/DDBJ databases">
        <title>The genomes of Aspergillus section Nigri reveals drivers in fungal speciation.</title>
        <authorList>
            <consortium name="DOE Joint Genome Institute"/>
            <person name="Vesth T.C."/>
            <person name="Nybo J."/>
            <person name="Theobald S."/>
            <person name="Brandl J."/>
            <person name="Frisvad J.C."/>
            <person name="Nielsen K.F."/>
            <person name="Lyhne E.K."/>
            <person name="Kogle M.E."/>
            <person name="Kuo A."/>
            <person name="Riley R."/>
            <person name="Clum A."/>
            <person name="Nolan M."/>
            <person name="Lipzen A."/>
            <person name="Salamov A."/>
            <person name="Henrissat B."/>
            <person name="Wiebenga A."/>
            <person name="De vries R.P."/>
            <person name="Grigoriev I.V."/>
            <person name="Mortensen U.H."/>
            <person name="Andersen M.R."/>
            <person name="Baker S.E."/>
        </authorList>
    </citation>
    <scope>NUCLEOTIDE SEQUENCE [LARGE SCALE GENOMIC DNA]</scope>
    <source>
        <strain evidence="2 3">CBS 121057</strain>
    </source>
</reference>
<dbReference type="PANTHER" id="PTHR40788:SF1">
    <property type="entry name" value="IPA PROTEIN"/>
    <property type="match status" value="1"/>
</dbReference>
<name>A0A319EGI8_ASPSB</name>
<dbReference type="Proteomes" id="UP000248423">
    <property type="component" value="Unassembled WGS sequence"/>
</dbReference>
<dbReference type="EMBL" id="KZ826327">
    <property type="protein sequence ID" value="PYI09466.1"/>
    <property type="molecule type" value="Genomic_DNA"/>
</dbReference>
<gene>
    <name evidence="2" type="ORF">BO78DRAFT_438093</name>
</gene>
<organism evidence="2 3">
    <name type="scientific">Aspergillus sclerotiicarbonarius (strain CBS 121057 / IBT 28362)</name>
    <dbReference type="NCBI Taxonomy" id="1448318"/>
    <lineage>
        <taxon>Eukaryota</taxon>
        <taxon>Fungi</taxon>
        <taxon>Dikarya</taxon>
        <taxon>Ascomycota</taxon>
        <taxon>Pezizomycotina</taxon>
        <taxon>Eurotiomycetes</taxon>
        <taxon>Eurotiomycetidae</taxon>
        <taxon>Eurotiales</taxon>
        <taxon>Aspergillaceae</taxon>
        <taxon>Aspergillus</taxon>
        <taxon>Aspergillus subgen. Circumdati</taxon>
    </lineage>
</organism>
<dbReference type="AlphaFoldDB" id="A0A319EGI8"/>
<dbReference type="PANTHER" id="PTHR40788">
    <property type="entry name" value="CLR5 DOMAIN-CONTAINING PROTEIN-RELATED"/>
    <property type="match status" value="1"/>
</dbReference>
<protein>
    <recommendedName>
        <fullName evidence="4">Ipa protein</fullName>
    </recommendedName>
</protein>
<accession>A0A319EGI8</accession>
<evidence type="ECO:0000313" key="2">
    <source>
        <dbReference type="EMBL" id="PYI09466.1"/>
    </source>
</evidence>
<evidence type="ECO:0008006" key="4">
    <source>
        <dbReference type="Google" id="ProtNLM"/>
    </source>
</evidence>